<dbReference type="AlphaFoldDB" id="A0A316DHD2"/>
<accession>A0A316DHD2</accession>
<feature type="transmembrane region" description="Helical" evidence="1">
    <location>
        <begin position="198"/>
        <end position="219"/>
    </location>
</feature>
<evidence type="ECO:0000313" key="2">
    <source>
        <dbReference type="EMBL" id="PWK17697.1"/>
    </source>
</evidence>
<protein>
    <submittedName>
        <fullName evidence="2">Putative membrane protein</fullName>
    </submittedName>
</protein>
<reference evidence="2 3" key="1">
    <citation type="submission" date="2018-05" db="EMBL/GenBank/DDBJ databases">
        <title>Genomic Encyclopedia of Archaeal and Bacterial Type Strains, Phase II (KMG-II): from individual species to whole genera.</title>
        <authorList>
            <person name="Goeker M."/>
        </authorList>
    </citation>
    <scope>NUCLEOTIDE SEQUENCE [LARGE SCALE GENOMIC DNA]</scope>
    <source>
        <strain evidence="2 3">DSM 22637</strain>
    </source>
</reference>
<comment type="caution">
    <text evidence="2">The sequence shown here is derived from an EMBL/GenBank/DDBJ whole genome shotgun (WGS) entry which is preliminary data.</text>
</comment>
<feature type="transmembrane region" description="Helical" evidence="1">
    <location>
        <begin position="69"/>
        <end position="89"/>
    </location>
</feature>
<dbReference type="RefSeq" id="WP_109682971.1">
    <property type="nucleotide sequence ID" value="NZ_QGGP01000007.1"/>
</dbReference>
<feature type="transmembrane region" description="Helical" evidence="1">
    <location>
        <begin position="156"/>
        <end position="186"/>
    </location>
</feature>
<sequence>MQRRIKNYFTITLKGIAMGAADAVPGVSGGTIALISGIYEELISTISNVNLSLVKTLRKEGFLAFWKQLNGSFLLALLIGILTSFVSFMRLAKYLIEQHPVLIWSFFFGLIIASIFFVGKQITKWNLATIVSLIIGTFIAYYITTLPSLASNSNPLFLFIAGAIAICAMILPGISGSFILVILGAYKTLSDAIHDWDFKRIAVFGIGAIVGLLSFSRVLKWLFKHYHNITMAILTGFIIGSLNKIWPWKKTITVLNEANGETVAFSDISNLGSLSVYQQQINNFESIKIITEESVSPFVYSAINNNISSQLNIAIALIIAGFLTIFILEKLGNKKQ</sequence>
<organism evidence="2 3">
    <name type="scientific">Xanthomarina spongicola</name>
    <dbReference type="NCBI Taxonomy" id="570520"/>
    <lineage>
        <taxon>Bacteria</taxon>
        <taxon>Pseudomonadati</taxon>
        <taxon>Bacteroidota</taxon>
        <taxon>Flavobacteriia</taxon>
        <taxon>Flavobacteriales</taxon>
        <taxon>Flavobacteriaceae</taxon>
        <taxon>Xanthomarina</taxon>
    </lineage>
</organism>
<feature type="transmembrane region" description="Helical" evidence="1">
    <location>
        <begin position="311"/>
        <end position="328"/>
    </location>
</feature>
<feature type="transmembrane region" description="Helical" evidence="1">
    <location>
        <begin position="225"/>
        <end position="242"/>
    </location>
</feature>
<keyword evidence="1" id="KW-0472">Membrane</keyword>
<dbReference type="PANTHER" id="PTHR37308:SF1">
    <property type="entry name" value="POLYPRENYL-PHOSPHATE TRANSPORTER"/>
    <property type="match status" value="1"/>
</dbReference>
<name>A0A316DHD2_9FLAO</name>
<proteinExistence type="predicted"/>
<keyword evidence="1" id="KW-0812">Transmembrane</keyword>
<evidence type="ECO:0000313" key="3">
    <source>
        <dbReference type="Proteomes" id="UP000245430"/>
    </source>
</evidence>
<feature type="transmembrane region" description="Helical" evidence="1">
    <location>
        <begin position="101"/>
        <end position="118"/>
    </location>
</feature>
<keyword evidence="3" id="KW-1185">Reference proteome</keyword>
<dbReference type="Proteomes" id="UP000245430">
    <property type="component" value="Unassembled WGS sequence"/>
</dbReference>
<evidence type="ECO:0000256" key="1">
    <source>
        <dbReference type="SAM" id="Phobius"/>
    </source>
</evidence>
<dbReference type="OrthoDB" id="9793746at2"/>
<dbReference type="InterPro" id="IPR007163">
    <property type="entry name" value="VCA0040-like"/>
</dbReference>
<dbReference type="PANTHER" id="PTHR37308">
    <property type="entry name" value="INTEGRAL MEMBRANE PROTEIN"/>
    <property type="match status" value="1"/>
</dbReference>
<dbReference type="EMBL" id="QGGP01000007">
    <property type="protein sequence ID" value="PWK17697.1"/>
    <property type="molecule type" value="Genomic_DNA"/>
</dbReference>
<gene>
    <name evidence="2" type="ORF">LX78_02488</name>
</gene>
<dbReference type="Pfam" id="PF04018">
    <property type="entry name" value="VCA0040-like"/>
    <property type="match status" value="1"/>
</dbReference>
<feature type="transmembrane region" description="Helical" evidence="1">
    <location>
        <begin position="125"/>
        <end position="144"/>
    </location>
</feature>
<keyword evidence="1" id="KW-1133">Transmembrane helix</keyword>